<dbReference type="OrthoDB" id="6900059at2"/>
<reference evidence="11 12" key="1">
    <citation type="submission" date="2015-02" db="EMBL/GenBank/DDBJ databases">
        <title>Draft genome sequence of Pseudomonas stutzeri NT0128 isolated from wheat (Triticum turgidum) rhizosphere.</title>
        <authorList>
            <person name="Tovi N."/>
            <person name="Frenk S."/>
            <person name="Hadar Y."/>
            <person name="Minz D."/>
        </authorList>
    </citation>
    <scope>NUCLEOTIDE SEQUENCE [LARGE SCALE GENOMIC DNA]</scope>
    <source>
        <strain evidence="11 12">NT0128</strain>
    </source>
</reference>
<keyword evidence="6 9" id="KW-1133">Transmembrane helix</keyword>
<comment type="caution">
    <text evidence="11">The sequence shown here is derived from an EMBL/GenBank/DDBJ whole genome shotgun (WGS) entry which is preliminary data.</text>
</comment>
<feature type="transmembrane region" description="Helical" evidence="9">
    <location>
        <begin position="26"/>
        <end position="47"/>
    </location>
</feature>
<keyword evidence="3" id="KW-1003">Cell membrane</keyword>
<keyword evidence="2 9" id="KW-0813">Transport</keyword>
<evidence type="ECO:0000256" key="5">
    <source>
        <dbReference type="ARBA" id="ARBA00022692"/>
    </source>
</evidence>
<keyword evidence="5 9" id="KW-0812">Transmembrane</keyword>
<feature type="transmembrane region" description="Helical" evidence="9">
    <location>
        <begin position="142"/>
        <end position="165"/>
    </location>
</feature>
<keyword evidence="7 9" id="KW-0472">Membrane</keyword>
<evidence type="ECO:0000256" key="1">
    <source>
        <dbReference type="ARBA" id="ARBA00004429"/>
    </source>
</evidence>
<evidence type="ECO:0000313" key="11">
    <source>
        <dbReference type="EMBL" id="KJH81510.1"/>
    </source>
</evidence>
<evidence type="ECO:0000256" key="6">
    <source>
        <dbReference type="ARBA" id="ARBA00022989"/>
    </source>
</evidence>
<proteinExistence type="inferred from homology"/>
<protein>
    <recommendedName>
        <fullName evidence="9">TRAP transporter small permease protein</fullName>
    </recommendedName>
</protein>
<evidence type="ECO:0000256" key="9">
    <source>
        <dbReference type="RuleBase" id="RU369079"/>
    </source>
</evidence>
<dbReference type="Pfam" id="PF04290">
    <property type="entry name" value="DctQ"/>
    <property type="match status" value="1"/>
</dbReference>
<dbReference type="InterPro" id="IPR055348">
    <property type="entry name" value="DctQ"/>
</dbReference>
<evidence type="ECO:0000256" key="8">
    <source>
        <dbReference type="ARBA" id="ARBA00038436"/>
    </source>
</evidence>
<comment type="subcellular location">
    <subcellularLocation>
        <location evidence="1 9">Cell inner membrane</location>
        <topology evidence="1 9">Multi-pass membrane protein</topology>
    </subcellularLocation>
</comment>
<gene>
    <name evidence="11" type="ORF">UF78_13220</name>
</gene>
<dbReference type="Proteomes" id="UP000032487">
    <property type="component" value="Unassembled WGS sequence"/>
</dbReference>
<evidence type="ECO:0000313" key="12">
    <source>
        <dbReference type="Proteomes" id="UP000032487"/>
    </source>
</evidence>
<keyword evidence="4 9" id="KW-0997">Cell inner membrane</keyword>
<evidence type="ECO:0000256" key="3">
    <source>
        <dbReference type="ARBA" id="ARBA00022475"/>
    </source>
</evidence>
<feature type="transmembrane region" description="Helical" evidence="9">
    <location>
        <begin position="101"/>
        <end position="122"/>
    </location>
</feature>
<evidence type="ECO:0000256" key="4">
    <source>
        <dbReference type="ARBA" id="ARBA00022519"/>
    </source>
</evidence>
<evidence type="ECO:0000259" key="10">
    <source>
        <dbReference type="Pfam" id="PF04290"/>
    </source>
</evidence>
<dbReference type="PATRIC" id="fig|316.101.peg.2224"/>
<comment type="subunit">
    <text evidence="9">The complex comprises the extracytoplasmic solute receptor protein and the two transmembrane proteins.</text>
</comment>
<dbReference type="PANTHER" id="PTHR35011">
    <property type="entry name" value="2,3-DIKETO-L-GULONATE TRAP TRANSPORTER SMALL PERMEASE PROTEIN YIAM"/>
    <property type="match status" value="1"/>
</dbReference>
<evidence type="ECO:0000256" key="7">
    <source>
        <dbReference type="ARBA" id="ARBA00023136"/>
    </source>
</evidence>
<evidence type="ECO:0000256" key="2">
    <source>
        <dbReference type="ARBA" id="ARBA00022448"/>
    </source>
</evidence>
<dbReference type="RefSeq" id="WP_045162669.1">
    <property type="nucleotide sequence ID" value="NZ_JYHV01000021.1"/>
</dbReference>
<name>A0A0D9AKD8_STUST</name>
<accession>A0A0D9AKD8</accession>
<sequence>MSEPIAQVAPAPADPLGRLLDVLSRLLAIVGGLVLVAMTLMATYSIAMRALFDEPLLGDVELVQMSCGIAIVFFLPLCQLRRGNVIVDVFTLHASAQVRNGLDALGGLLMALTAAVLAWRSVVGTVDAYGTGEESIIMGLPIWWSMTAFAPGFALLALVALYTAWQDFRGKGQSI</sequence>
<dbReference type="GO" id="GO:0015740">
    <property type="term" value="P:C4-dicarboxylate transport"/>
    <property type="evidence" value="ECO:0007669"/>
    <property type="project" value="TreeGrafter"/>
</dbReference>
<dbReference type="PANTHER" id="PTHR35011:SF10">
    <property type="entry name" value="TRAP TRANSPORTER SMALL PERMEASE PROTEIN"/>
    <property type="match status" value="1"/>
</dbReference>
<feature type="domain" description="Tripartite ATP-independent periplasmic transporters DctQ component" evidence="10">
    <location>
        <begin position="38"/>
        <end position="169"/>
    </location>
</feature>
<feature type="transmembrane region" description="Helical" evidence="9">
    <location>
        <begin position="62"/>
        <end position="80"/>
    </location>
</feature>
<dbReference type="InterPro" id="IPR007387">
    <property type="entry name" value="TRAP_DctQ"/>
</dbReference>
<dbReference type="AlphaFoldDB" id="A0A0D9AKD8"/>
<dbReference type="GO" id="GO:0005886">
    <property type="term" value="C:plasma membrane"/>
    <property type="evidence" value="ECO:0007669"/>
    <property type="project" value="UniProtKB-SubCell"/>
</dbReference>
<dbReference type="GO" id="GO:0022857">
    <property type="term" value="F:transmembrane transporter activity"/>
    <property type="evidence" value="ECO:0007669"/>
    <property type="project" value="UniProtKB-UniRule"/>
</dbReference>
<dbReference type="EMBL" id="JYHV01000021">
    <property type="protein sequence ID" value="KJH81510.1"/>
    <property type="molecule type" value="Genomic_DNA"/>
</dbReference>
<organism evidence="11 12">
    <name type="scientific">Stutzerimonas stutzeri</name>
    <name type="common">Pseudomonas stutzeri</name>
    <dbReference type="NCBI Taxonomy" id="316"/>
    <lineage>
        <taxon>Bacteria</taxon>
        <taxon>Pseudomonadati</taxon>
        <taxon>Pseudomonadota</taxon>
        <taxon>Gammaproteobacteria</taxon>
        <taxon>Pseudomonadales</taxon>
        <taxon>Pseudomonadaceae</taxon>
        <taxon>Stutzerimonas</taxon>
    </lineage>
</organism>
<comment type="similarity">
    <text evidence="8 9">Belongs to the TRAP transporter small permease family.</text>
</comment>
<comment type="function">
    <text evidence="9">Part of the tripartite ATP-independent periplasmic (TRAP) transport system.</text>
</comment>